<sequence length="251" mass="27760">VTLVVTVDCGVSDHREVQAAREMGLDIIITDHHQLPDTMPEANAVVNPQREPENSALRPGGGLPVPYRRSVAFVSSDPRGSVSWRRFDGKGYSPSQLIHKTRIAKSAAATPEGTVFVATLAGRRAKVKDLLVARLDGESWKFDTIDDGLAGKIGPVALTAAGDRAVCFWVRSAGKTDTATHDILYRTWTAKTGWGATSKIAREKDPVHRIVTPLISPPDYAPVFWDKLIEDRRKWRQDYPWVRFARVPVGR</sequence>
<dbReference type="PANTHER" id="PTHR30255:SF2">
    <property type="entry name" value="SINGLE-STRANDED-DNA-SPECIFIC EXONUCLEASE RECJ"/>
    <property type="match status" value="1"/>
</dbReference>
<dbReference type="InterPro" id="IPR038763">
    <property type="entry name" value="DHH_sf"/>
</dbReference>
<proteinExistence type="predicted"/>
<name>A0A0F9FRQ0_9ZZZZ</name>
<reference evidence="2" key="1">
    <citation type="journal article" date="2015" name="Nature">
        <title>Complex archaea that bridge the gap between prokaryotes and eukaryotes.</title>
        <authorList>
            <person name="Spang A."/>
            <person name="Saw J.H."/>
            <person name="Jorgensen S.L."/>
            <person name="Zaremba-Niedzwiedzka K."/>
            <person name="Martijn J."/>
            <person name="Lind A.E."/>
            <person name="van Eijk R."/>
            <person name="Schleper C."/>
            <person name="Guy L."/>
            <person name="Ettema T.J."/>
        </authorList>
    </citation>
    <scope>NUCLEOTIDE SEQUENCE</scope>
</reference>
<dbReference type="InterPro" id="IPR001667">
    <property type="entry name" value="DDH_dom"/>
</dbReference>
<organism evidence="2">
    <name type="scientific">marine sediment metagenome</name>
    <dbReference type="NCBI Taxonomy" id="412755"/>
    <lineage>
        <taxon>unclassified sequences</taxon>
        <taxon>metagenomes</taxon>
        <taxon>ecological metagenomes</taxon>
    </lineage>
</organism>
<dbReference type="Gene3D" id="3.90.1640.30">
    <property type="match status" value="1"/>
</dbReference>
<dbReference type="PANTHER" id="PTHR30255">
    <property type="entry name" value="SINGLE-STRANDED-DNA-SPECIFIC EXONUCLEASE RECJ"/>
    <property type="match status" value="1"/>
</dbReference>
<accession>A0A0F9FRQ0</accession>
<evidence type="ECO:0000259" key="1">
    <source>
        <dbReference type="Pfam" id="PF01368"/>
    </source>
</evidence>
<feature type="non-terminal residue" evidence="2">
    <location>
        <position position="1"/>
    </location>
</feature>
<evidence type="ECO:0000313" key="2">
    <source>
        <dbReference type="EMBL" id="KKL81061.1"/>
    </source>
</evidence>
<gene>
    <name evidence="2" type="ORF">LCGC14_1998540</name>
</gene>
<dbReference type="SUPFAM" id="SSF64182">
    <property type="entry name" value="DHH phosphoesterases"/>
    <property type="match status" value="1"/>
</dbReference>
<dbReference type="Pfam" id="PF01368">
    <property type="entry name" value="DHH"/>
    <property type="match status" value="1"/>
</dbReference>
<protein>
    <recommendedName>
        <fullName evidence="1">DDH domain-containing protein</fullName>
    </recommendedName>
</protein>
<feature type="domain" description="DDH" evidence="1">
    <location>
        <begin position="3"/>
        <end position="56"/>
    </location>
</feature>
<dbReference type="GO" id="GO:0004527">
    <property type="term" value="F:exonuclease activity"/>
    <property type="evidence" value="ECO:0007669"/>
    <property type="project" value="UniProtKB-KW"/>
</dbReference>
<dbReference type="EMBL" id="LAZR01022672">
    <property type="protein sequence ID" value="KKL81061.1"/>
    <property type="molecule type" value="Genomic_DNA"/>
</dbReference>
<dbReference type="InterPro" id="IPR051673">
    <property type="entry name" value="SSDNA_exonuclease_RecJ"/>
</dbReference>
<dbReference type="SUPFAM" id="SSF89372">
    <property type="entry name" value="Fucose-specific lectin"/>
    <property type="match status" value="1"/>
</dbReference>
<comment type="caution">
    <text evidence="2">The sequence shown here is derived from an EMBL/GenBank/DDBJ whole genome shotgun (WGS) entry which is preliminary data.</text>
</comment>
<dbReference type="AlphaFoldDB" id="A0A0F9FRQ0"/>